<feature type="transmembrane region" description="Helical" evidence="7">
    <location>
        <begin position="6"/>
        <end position="26"/>
    </location>
</feature>
<evidence type="ECO:0008006" key="12">
    <source>
        <dbReference type="Google" id="ProtNLM"/>
    </source>
</evidence>
<evidence type="ECO:0000313" key="11">
    <source>
        <dbReference type="Proteomes" id="UP000078454"/>
    </source>
</evidence>
<comment type="similarity">
    <text evidence="2">Belongs to the UPF0702 family.</text>
</comment>
<organism evidence="10 11">
    <name type="scientific">Paenibacillus oryzisoli</name>
    <dbReference type="NCBI Taxonomy" id="1850517"/>
    <lineage>
        <taxon>Bacteria</taxon>
        <taxon>Bacillati</taxon>
        <taxon>Bacillota</taxon>
        <taxon>Bacilli</taxon>
        <taxon>Bacillales</taxon>
        <taxon>Paenibacillaceae</taxon>
        <taxon>Paenibacillus</taxon>
    </lineage>
</organism>
<protein>
    <recommendedName>
        <fullName evidence="12">DUF421 domain-containing protein</fullName>
    </recommendedName>
</protein>
<evidence type="ECO:0000256" key="3">
    <source>
        <dbReference type="ARBA" id="ARBA00022475"/>
    </source>
</evidence>
<dbReference type="RefSeq" id="WP_068667741.1">
    <property type="nucleotide sequence ID" value="NZ_LYPB01000078.1"/>
</dbReference>
<name>A0A198A4K6_9BACL</name>
<comment type="subcellular location">
    <subcellularLocation>
        <location evidence="1">Cell membrane</location>
        <topology evidence="1">Multi-pass membrane protein</topology>
    </subcellularLocation>
</comment>
<dbReference type="PANTHER" id="PTHR34582">
    <property type="entry name" value="UPF0702 TRANSMEMBRANE PROTEIN YCAP"/>
    <property type="match status" value="1"/>
</dbReference>
<evidence type="ECO:0000259" key="9">
    <source>
        <dbReference type="Pfam" id="PF20730"/>
    </source>
</evidence>
<evidence type="ECO:0000256" key="1">
    <source>
        <dbReference type="ARBA" id="ARBA00004651"/>
    </source>
</evidence>
<gene>
    <name evidence="10" type="ORF">A8708_09375</name>
</gene>
<keyword evidence="3" id="KW-1003">Cell membrane</keyword>
<evidence type="ECO:0000256" key="6">
    <source>
        <dbReference type="ARBA" id="ARBA00023136"/>
    </source>
</evidence>
<proteinExistence type="inferred from homology"/>
<dbReference type="OrthoDB" id="9778331at2"/>
<comment type="caution">
    <text evidence="10">The sequence shown here is derived from an EMBL/GenBank/DDBJ whole genome shotgun (WGS) entry which is preliminary data.</text>
</comment>
<dbReference type="AlphaFoldDB" id="A0A198A4K6"/>
<evidence type="ECO:0000256" key="4">
    <source>
        <dbReference type="ARBA" id="ARBA00022692"/>
    </source>
</evidence>
<sequence length="236" mass="27122">MFEHYIILIRSISAFLILLCITRLLGKQTLSNMNFLEFITAVILGAIGANFAFNEKIQVIHLMISLSVFTLTSYFLSKLLLRFRKLRMWTEGTPSVLIEGGKILEGNLKKNNLTLDTLNQLLRQKDIFDINEVDYAILEINGKLSVNKKKEYQNTTLKDLKLTGSSTQQFPLELIMDGCILYGNLDANQISHSWLLKELEFRNKKAEDVFYSVRGSNGQLYFDYRDDGIQHPIDVE</sequence>
<dbReference type="Pfam" id="PF04239">
    <property type="entry name" value="DUF421"/>
    <property type="match status" value="1"/>
</dbReference>
<dbReference type="Gene3D" id="3.30.240.20">
    <property type="entry name" value="bsu07140 like domains"/>
    <property type="match status" value="2"/>
</dbReference>
<dbReference type="EMBL" id="LYPB01000078">
    <property type="protein sequence ID" value="OAS15893.1"/>
    <property type="molecule type" value="Genomic_DNA"/>
</dbReference>
<reference evidence="10 11" key="1">
    <citation type="submission" date="2016-05" db="EMBL/GenBank/DDBJ databases">
        <title>Paenibacillus sp. 1ZS3-15 nov., isolated from the rhizosphere soil.</title>
        <authorList>
            <person name="Zhang X.X."/>
            <person name="Zhang J."/>
        </authorList>
    </citation>
    <scope>NUCLEOTIDE SEQUENCE [LARGE SCALE GENOMIC DNA]</scope>
    <source>
        <strain evidence="10 11">1ZS3-15</strain>
    </source>
</reference>
<feature type="domain" description="YetF C-terminal" evidence="8">
    <location>
        <begin position="82"/>
        <end position="211"/>
    </location>
</feature>
<keyword evidence="5 7" id="KW-1133">Transmembrane helix</keyword>
<dbReference type="InterPro" id="IPR023090">
    <property type="entry name" value="UPF0702_alpha/beta_dom_sf"/>
</dbReference>
<dbReference type="STRING" id="1850517.A8708_09375"/>
<dbReference type="GO" id="GO:0005886">
    <property type="term" value="C:plasma membrane"/>
    <property type="evidence" value="ECO:0007669"/>
    <property type="project" value="UniProtKB-SubCell"/>
</dbReference>
<dbReference type="InterPro" id="IPR007353">
    <property type="entry name" value="DUF421"/>
</dbReference>
<feature type="transmembrane region" description="Helical" evidence="7">
    <location>
        <begin position="35"/>
        <end position="53"/>
    </location>
</feature>
<dbReference type="Pfam" id="PF20730">
    <property type="entry name" value="YetF_N"/>
    <property type="match status" value="1"/>
</dbReference>
<feature type="domain" description="YetF-like N-terminal transmembrane" evidence="9">
    <location>
        <begin position="7"/>
        <end position="77"/>
    </location>
</feature>
<accession>A0A198A4K6</accession>
<evidence type="ECO:0000313" key="10">
    <source>
        <dbReference type="EMBL" id="OAS15893.1"/>
    </source>
</evidence>
<feature type="transmembrane region" description="Helical" evidence="7">
    <location>
        <begin position="59"/>
        <end position="81"/>
    </location>
</feature>
<dbReference type="InterPro" id="IPR048454">
    <property type="entry name" value="YetF_N"/>
</dbReference>
<evidence type="ECO:0000256" key="7">
    <source>
        <dbReference type="SAM" id="Phobius"/>
    </source>
</evidence>
<evidence type="ECO:0000256" key="5">
    <source>
        <dbReference type="ARBA" id="ARBA00022989"/>
    </source>
</evidence>
<evidence type="ECO:0000256" key="2">
    <source>
        <dbReference type="ARBA" id="ARBA00006448"/>
    </source>
</evidence>
<keyword evidence="6 7" id="KW-0472">Membrane</keyword>
<keyword evidence="11" id="KW-1185">Reference proteome</keyword>
<dbReference type="Proteomes" id="UP000078454">
    <property type="component" value="Unassembled WGS sequence"/>
</dbReference>
<dbReference type="PANTHER" id="PTHR34582:SF7">
    <property type="entry name" value="UPF0702 TRANSMEMBRANE PROTEIN YDFS"/>
    <property type="match status" value="1"/>
</dbReference>
<evidence type="ECO:0000259" key="8">
    <source>
        <dbReference type="Pfam" id="PF04239"/>
    </source>
</evidence>
<keyword evidence="4 7" id="KW-0812">Transmembrane</keyword>